<comment type="caution">
    <text evidence="1">The sequence shown here is derived from an EMBL/GenBank/DDBJ whole genome shotgun (WGS) entry which is preliminary data.</text>
</comment>
<accession>A0ABT4H869</accession>
<reference evidence="1 2" key="1">
    <citation type="submission" date="2022-05" db="EMBL/GenBank/DDBJ databases">
        <title>Genome Sequencing of Bee-Associated Microbes.</title>
        <authorList>
            <person name="Dunlap C."/>
        </authorList>
    </citation>
    <scope>NUCLEOTIDE SEQUENCE [LARGE SCALE GENOMIC DNA]</scope>
    <source>
        <strain evidence="1 2">NRRL B-04010</strain>
    </source>
</reference>
<dbReference type="EMBL" id="JAMDNP010000211">
    <property type="protein sequence ID" value="MCY9765188.1"/>
    <property type="molecule type" value="Genomic_DNA"/>
</dbReference>
<name>A0ABT4H869_PAEAL</name>
<organism evidence="1 2">
    <name type="scientific">Paenibacillus alvei</name>
    <name type="common">Bacillus alvei</name>
    <dbReference type="NCBI Taxonomy" id="44250"/>
    <lineage>
        <taxon>Bacteria</taxon>
        <taxon>Bacillati</taxon>
        <taxon>Bacillota</taxon>
        <taxon>Bacilli</taxon>
        <taxon>Bacillales</taxon>
        <taxon>Paenibacillaceae</taxon>
        <taxon>Paenibacillus</taxon>
    </lineage>
</organism>
<dbReference type="Proteomes" id="UP001527181">
    <property type="component" value="Unassembled WGS sequence"/>
</dbReference>
<evidence type="ECO:0000313" key="2">
    <source>
        <dbReference type="Proteomes" id="UP001527181"/>
    </source>
</evidence>
<gene>
    <name evidence="1" type="ORF">M5X12_32340</name>
</gene>
<keyword evidence="2" id="KW-1185">Reference proteome</keyword>
<proteinExistence type="predicted"/>
<evidence type="ECO:0000313" key="1">
    <source>
        <dbReference type="EMBL" id="MCY9765188.1"/>
    </source>
</evidence>
<protein>
    <submittedName>
        <fullName evidence="1">Uncharacterized protein</fullName>
    </submittedName>
</protein>
<sequence length="361" mass="40373">MINISELVLLDDIVHLPKETLKEICTNLNTPEDGSISELVSKIWPQMKESTAKRTQVYESCKARIFGGKTSVSWYKFAEGIQGVKDLIIENTPEFNPFEEIKIPQRDSISSEPMLIGAATGPNEGEYYLRYMYKVGVTREIIMDSIELKPRTTTTTLYVNEVDGYIEVRTDPRNSNKIAKSFAQLIKLQIAMEPIQVTAPFGHSAERFADALTGELIDTVGKPNLALDEFTEAQANSVVSILSALDAYFENEDINELQSNLQEARQSLGDDFTSIPFTSLILNGMEKVGMGVKERDLRGTPLYDYLSSSIEHQGCFIQFPVNEDGINVIHTIRVGLQSNSVFFMSQASEVAIDFVRKCVII</sequence>
<dbReference type="RefSeq" id="WP_268600902.1">
    <property type="nucleotide sequence ID" value="NZ_JAMDNP010000211.1"/>
</dbReference>